<dbReference type="EMBL" id="NMUH01000276">
    <property type="protein sequence ID" value="MQL76017.1"/>
    <property type="molecule type" value="Genomic_DNA"/>
</dbReference>
<evidence type="ECO:0000313" key="1">
    <source>
        <dbReference type="EMBL" id="MQL76017.1"/>
    </source>
</evidence>
<accession>A0A843U1R1</accession>
<gene>
    <name evidence="1" type="ORF">Taro_008397</name>
</gene>
<organism evidence="1 2">
    <name type="scientific">Colocasia esculenta</name>
    <name type="common">Wild taro</name>
    <name type="synonym">Arum esculentum</name>
    <dbReference type="NCBI Taxonomy" id="4460"/>
    <lineage>
        <taxon>Eukaryota</taxon>
        <taxon>Viridiplantae</taxon>
        <taxon>Streptophyta</taxon>
        <taxon>Embryophyta</taxon>
        <taxon>Tracheophyta</taxon>
        <taxon>Spermatophyta</taxon>
        <taxon>Magnoliopsida</taxon>
        <taxon>Liliopsida</taxon>
        <taxon>Araceae</taxon>
        <taxon>Aroideae</taxon>
        <taxon>Colocasieae</taxon>
        <taxon>Colocasia</taxon>
    </lineage>
</organism>
<proteinExistence type="predicted"/>
<reference evidence="1" key="1">
    <citation type="submission" date="2017-07" db="EMBL/GenBank/DDBJ databases">
        <title>Taro Niue Genome Assembly and Annotation.</title>
        <authorList>
            <person name="Atibalentja N."/>
            <person name="Keating K."/>
            <person name="Fields C.J."/>
        </authorList>
    </citation>
    <scope>NUCLEOTIDE SEQUENCE</scope>
    <source>
        <strain evidence="1">Niue_2</strain>
        <tissue evidence="1">Leaf</tissue>
    </source>
</reference>
<evidence type="ECO:0000313" key="2">
    <source>
        <dbReference type="Proteomes" id="UP000652761"/>
    </source>
</evidence>
<protein>
    <submittedName>
        <fullName evidence="1">Uncharacterized protein</fullName>
    </submittedName>
</protein>
<sequence length="64" mass="7581">MNTGQRSGVISRISLIRLAHDRESNRVEIFKIERCKELPNGTKQWVDDESRNRYYGTWVLCRTP</sequence>
<name>A0A843U1R1_COLES</name>
<dbReference type="Proteomes" id="UP000652761">
    <property type="component" value="Unassembled WGS sequence"/>
</dbReference>
<dbReference type="AlphaFoldDB" id="A0A843U1R1"/>
<comment type="caution">
    <text evidence="1">The sequence shown here is derived from an EMBL/GenBank/DDBJ whole genome shotgun (WGS) entry which is preliminary data.</text>
</comment>
<keyword evidence="2" id="KW-1185">Reference proteome</keyword>